<dbReference type="PRINTS" id="PR00633">
    <property type="entry name" value="RCCNDNSATION"/>
</dbReference>
<accession>A0A151JVP2</accession>
<evidence type="ECO:0000256" key="1">
    <source>
        <dbReference type="ARBA" id="ARBA00022737"/>
    </source>
</evidence>
<evidence type="ECO:0000256" key="2">
    <source>
        <dbReference type="PROSITE-ProRule" id="PRU00235"/>
    </source>
</evidence>
<dbReference type="Gene3D" id="2.130.10.30">
    <property type="entry name" value="Regulator of chromosome condensation 1/beta-lactamase-inhibitor protein II"/>
    <property type="match status" value="1"/>
</dbReference>
<dbReference type="Pfam" id="PF13540">
    <property type="entry name" value="RCC1_2"/>
    <property type="match status" value="1"/>
</dbReference>
<dbReference type="AlphaFoldDB" id="A0A151JVP2"/>
<protein>
    <submittedName>
        <fullName evidence="3">RCC1 and BTB domain-containing protein 1</fullName>
    </submittedName>
</protein>
<sequence>KMEKNEFRAVKHLHMKGLTPKEIKAELDNVHITSVPAFATGVAGNLLSSYKLNSRLIKVYAWGSNNNGQMGLFVHISCCNDFTMAVTRNDKVYGWGRNNVGQLGVGNHRNKNATQQTLRSLSSIISVKVTCEFVHTLALTDKENIYAWGGNMFGQLGIGNQTECYESIMVNLCQQIEQMRWIDITALNNSKLFDLANAYFENNLKKQCIRIIKQGITVSDVAYFYSIAVKYNIEELEEFCVQLAVGYMTTVVETENFAKLDQNLMKTFIIKTSKAGCFKN</sequence>
<dbReference type="PANTHER" id="PTHR22872">
    <property type="entry name" value="BTK-BINDING PROTEIN-RELATED"/>
    <property type="match status" value="1"/>
</dbReference>
<dbReference type="InterPro" id="IPR051625">
    <property type="entry name" value="Signaling_Regulatory_Domain"/>
</dbReference>
<dbReference type="InterPro" id="IPR009091">
    <property type="entry name" value="RCC1/BLIP-II"/>
</dbReference>
<dbReference type="SUPFAM" id="SSF50985">
    <property type="entry name" value="RCC1/BLIP-II"/>
    <property type="match status" value="1"/>
</dbReference>
<evidence type="ECO:0000313" key="3">
    <source>
        <dbReference type="EMBL" id="KYN37918.1"/>
    </source>
</evidence>
<dbReference type="STRING" id="34720.A0A151JVP2"/>
<keyword evidence="4" id="KW-1185">Reference proteome</keyword>
<gene>
    <name evidence="3" type="ORF">ALC56_07714</name>
</gene>
<dbReference type="InterPro" id="IPR000408">
    <property type="entry name" value="Reg_chr_condens"/>
</dbReference>
<dbReference type="Proteomes" id="UP000078541">
    <property type="component" value="Unassembled WGS sequence"/>
</dbReference>
<proteinExistence type="predicted"/>
<feature type="non-terminal residue" evidence="3">
    <location>
        <position position="1"/>
    </location>
</feature>
<name>A0A151JVP2_9HYME</name>
<organism evidence="3 4">
    <name type="scientific">Trachymyrmex septentrionalis</name>
    <dbReference type="NCBI Taxonomy" id="34720"/>
    <lineage>
        <taxon>Eukaryota</taxon>
        <taxon>Metazoa</taxon>
        <taxon>Ecdysozoa</taxon>
        <taxon>Arthropoda</taxon>
        <taxon>Hexapoda</taxon>
        <taxon>Insecta</taxon>
        <taxon>Pterygota</taxon>
        <taxon>Neoptera</taxon>
        <taxon>Endopterygota</taxon>
        <taxon>Hymenoptera</taxon>
        <taxon>Apocrita</taxon>
        <taxon>Aculeata</taxon>
        <taxon>Formicoidea</taxon>
        <taxon>Formicidae</taxon>
        <taxon>Myrmicinae</taxon>
        <taxon>Trachymyrmex</taxon>
    </lineage>
</organism>
<dbReference type="EMBL" id="KQ981688">
    <property type="protein sequence ID" value="KYN37918.1"/>
    <property type="molecule type" value="Genomic_DNA"/>
</dbReference>
<reference evidence="3 4" key="1">
    <citation type="submission" date="2016-03" db="EMBL/GenBank/DDBJ databases">
        <title>Trachymyrmex septentrionalis WGS genome.</title>
        <authorList>
            <person name="Nygaard S."/>
            <person name="Hu H."/>
            <person name="Boomsma J."/>
            <person name="Zhang G."/>
        </authorList>
    </citation>
    <scope>NUCLEOTIDE SEQUENCE [LARGE SCALE GENOMIC DNA]</scope>
    <source>
        <strain evidence="3">Tsep2-gDNA-1</strain>
        <tissue evidence="3">Whole body</tissue>
    </source>
</reference>
<feature type="repeat" description="RCC1" evidence="2">
    <location>
        <begin position="90"/>
        <end position="142"/>
    </location>
</feature>
<keyword evidence="1" id="KW-0677">Repeat</keyword>
<evidence type="ECO:0000313" key="4">
    <source>
        <dbReference type="Proteomes" id="UP000078541"/>
    </source>
</evidence>
<dbReference type="PROSITE" id="PS50012">
    <property type="entry name" value="RCC1_3"/>
    <property type="match status" value="1"/>
</dbReference>